<keyword evidence="4" id="KW-1185">Reference proteome</keyword>
<sequence>MKNMHRYSKLLLEEKRTTVWFLWLVYVIYFGFEIVYYFIIPAVPWQYEMTPEQNSLYYIKYFAIFALLPIAYYYLRNGKPSPIKYIYFFTVTFSDIILDLLIFQGIEKPYASGNIIELVIIMFSPIFVSERFFYTVSLGTIFKYLIIGLILSDEIVVIPLVLVVVYSIVACILLYRFLAYVRAVQSSYDKQMEGIVKGVITTLELKDPYTRGHSERVADYAISLAKATGKYDDEELKTFYYSCLLHDIGKVNIPDSILTKPGKLTDEEFDIIKTHPTVGAQAIAEVEGVAENINVIKHHHERWDGKGYPDGLKANQIDFLARVISIADAFDAMTSTRSYRAALSIEKAYENIINGSGTQFDPQLISTFQEVFPKWVEYHHIQQKETNKTREED</sequence>
<proteinExistence type="predicted"/>
<dbReference type="EMBL" id="WJEE01000041">
    <property type="protein sequence ID" value="MRI67814.1"/>
    <property type="molecule type" value="Genomic_DNA"/>
</dbReference>
<reference evidence="3 4" key="1">
    <citation type="submission" date="2019-10" db="EMBL/GenBank/DDBJ databases">
        <title>Gracilibacillus salitolerans sp. nov., a moderate halophile isolated from a saline soil in northwest China.</title>
        <authorList>
            <person name="Gan L."/>
        </authorList>
    </citation>
    <scope>NUCLEOTIDE SEQUENCE [LARGE SCALE GENOMIC DNA]</scope>
    <source>
        <strain evidence="3 4">TP2-8</strain>
    </source>
</reference>
<dbReference type="SUPFAM" id="SSF109604">
    <property type="entry name" value="HD-domain/PDEase-like"/>
    <property type="match status" value="1"/>
</dbReference>
<dbReference type="CDD" id="cd00077">
    <property type="entry name" value="HDc"/>
    <property type="match status" value="1"/>
</dbReference>
<comment type="caution">
    <text evidence="3">The sequence shown here is derived from an EMBL/GenBank/DDBJ whole genome shotgun (WGS) entry which is preliminary data.</text>
</comment>
<evidence type="ECO:0000313" key="4">
    <source>
        <dbReference type="Proteomes" id="UP000435187"/>
    </source>
</evidence>
<protein>
    <submittedName>
        <fullName evidence="3">HD domain-containing protein</fullName>
    </submittedName>
</protein>
<feature type="domain" description="HD-GYP" evidence="2">
    <location>
        <begin position="188"/>
        <end position="384"/>
    </location>
</feature>
<dbReference type="Pfam" id="PF13487">
    <property type="entry name" value="HD_5"/>
    <property type="match status" value="1"/>
</dbReference>
<keyword evidence="1" id="KW-1133">Transmembrane helix</keyword>
<feature type="transmembrane region" description="Helical" evidence="1">
    <location>
        <begin position="20"/>
        <end position="43"/>
    </location>
</feature>
<dbReference type="Gene3D" id="1.10.3210.10">
    <property type="entry name" value="Hypothetical protein af1432"/>
    <property type="match status" value="1"/>
</dbReference>
<dbReference type="RefSeq" id="WP_153836351.1">
    <property type="nucleotide sequence ID" value="NZ_JBHUMW010000040.1"/>
</dbReference>
<name>A0A6N7R3M3_9BACI</name>
<dbReference type="InterPro" id="IPR037522">
    <property type="entry name" value="HD_GYP_dom"/>
</dbReference>
<dbReference type="Proteomes" id="UP000435187">
    <property type="component" value="Unassembled WGS sequence"/>
</dbReference>
<dbReference type="PANTHER" id="PTHR43155">
    <property type="entry name" value="CYCLIC DI-GMP PHOSPHODIESTERASE PA4108-RELATED"/>
    <property type="match status" value="1"/>
</dbReference>
<keyword evidence="1" id="KW-0812">Transmembrane</keyword>
<dbReference type="InterPro" id="IPR003607">
    <property type="entry name" value="HD/PDEase_dom"/>
</dbReference>
<dbReference type="NCBIfam" id="TIGR00277">
    <property type="entry name" value="HDIG"/>
    <property type="match status" value="1"/>
</dbReference>
<evidence type="ECO:0000259" key="2">
    <source>
        <dbReference type="PROSITE" id="PS51832"/>
    </source>
</evidence>
<dbReference type="InterPro" id="IPR048436">
    <property type="entry name" value="MASE12"/>
</dbReference>
<feature type="transmembrane region" description="Helical" evidence="1">
    <location>
        <begin position="133"/>
        <end position="151"/>
    </location>
</feature>
<feature type="transmembrane region" description="Helical" evidence="1">
    <location>
        <begin position="86"/>
        <end position="104"/>
    </location>
</feature>
<dbReference type="PROSITE" id="PS51832">
    <property type="entry name" value="HD_GYP"/>
    <property type="match status" value="1"/>
</dbReference>
<dbReference type="SMART" id="SM00471">
    <property type="entry name" value="HDc"/>
    <property type="match status" value="1"/>
</dbReference>
<evidence type="ECO:0000256" key="1">
    <source>
        <dbReference type="SAM" id="Phobius"/>
    </source>
</evidence>
<dbReference type="InterPro" id="IPR006675">
    <property type="entry name" value="HDIG_dom"/>
</dbReference>
<dbReference type="AlphaFoldDB" id="A0A6N7R3M3"/>
<organism evidence="3 4">
    <name type="scientific">Gracilibacillus thailandensis</name>
    <dbReference type="NCBI Taxonomy" id="563735"/>
    <lineage>
        <taxon>Bacteria</taxon>
        <taxon>Bacillati</taxon>
        <taxon>Bacillota</taxon>
        <taxon>Bacilli</taxon>
        <taxon>Bacillales</taxon>
        <taxon>Bacillaceae</taxon>
        <taxon>Gracilibacillus</taxon>
    </lineage>
</organism>
<feature type="transmembrane region" description="Helical" evidence="1">
    <location>
        <begin position="157"/>
        <end position="178"/>
    </location>
</feature>
<feature type="transmembrane region" description="Helical" evidence="1">
    <location>
        <begin position="110"/>
        <end position="128"/>
    </location>
</feature>
<gene>
    <name evidence="3" type="ORF">GH885_15960</name>
</gene>
<feature type="transmembrane region" description="Helical" evidence="1">
    <location>
        <begin position="55"/>
        <end position="74"/>
    </location>
</feature>
<dbReference type="Pfam" id="PF20971">
    <property type="entry name" value="MASE12"/>
    <property type="match status" value="1"/>
</dbReference>
<keyword evidence="1" id="KW-0472">Membrane</keyword>
<accession>A0A6N7R3M3</accession>
<evidence type="ECO:0000313" key="3">
    <source>
        <dbReference type="EMBL" id="MRI67814.1"/>
    </source>
</evidence>